<gene>
    <name evidence="3" type="ORF">VASRM7_491</name>
</gene>
<dbReference type="InterPro" id="IPR001031">
    <property type="entry name" value="Thioesterase"/>
</dbReference>
<name>A0A097CSW0_9ACTN</name>
<dbReference type="PANTHER" id="PTHR11487">
    <property type="entry name" value="THIOESTERASE"/>
    <property type="match status" value="1"/>
</dbReference>
<dbReference type="Pfam" id="PF00975">
    <property type="entry name" value="Thioesterase"/>
    <property type="match status" value="1"/>
</dbReference>
<comment type="similarity">
    <text evidence="1">Belongs to the thioesterase family.</text>
</comment>
<reference evidence="3" key="1">
    <citation type="submission" date="2013-11" db="EMBL/GenBank/DDBJ databases">
        <title>New antitubercular compounds from marine-derived Verrucosispora sp. MS100047.</title>
        <authorList>
            <person name="Huang P."/>
            <person name="Xie F."/>
            <person name="Wang Q."/>
            <person name="Wang J."/>
            <person name="Wang Q."/>
            <person name="Abdel-Mageed W.M."/>
            <person name="Liu M."/>
            <person name="Han J."/>
            <person name="Song F."/>
            <person name="Dai H."/>
            <person name="Liu X."/>
            <person name="Zhang L."/>
        </authorList>
    </citation>
    <scope>NUCLEOTIDE SEQUENCE</scope>
    <source>
        <strain evidence="3">MS100047</strain>
    </source>
</reference>
<keyword evidence="3" id="KW-0378">Hydrolase</keyword>
<dbReference type="SMR" id="A0A097CSW0"/>
<organism evidence="3">
    <name type="scientific">Verrucosispora sp. MS100047</name>
    <dbReference type="NCBI Taxonomy" id="1410949"/>
    <lineage>
        <taxon>Bacteria</taxon>
        <taxon>Bacillati</taxon>
        <taxon>Actinomycetota</taxon>
        <taxon>Actinomycetes</taxon>
        <taxon>Micromonosporales</taxon>
        <taxon>Micromonosporaceae</taxon>
        <taxon>Micromonospora</taxon>
    </lineage>
</organism>
<evidence type="ECO:0000313" key="3">
    <source>
        <dbReference type="EMBL" id="AIS85731.1"/>
    </source>
</evidence>
<proteinExistence type="inferred from homology"/>
<evidence type="ECO:0000256" key="1">
    <source>
        <dbReference type="ARBA" id="ARBA00007169"/>
    </source>
</evidence>
<protein>
    <submittedName>
        <fullName evidence="3">Oleoyl-(Acyl-carrier-protein) hydrolase</fullName>
    </submittedName>
</protein>
<feature type="domain" description="Thioesterase" evidence="2">
    <location>
        <begin position="27"/>
        <end position="237"/>
    </location>
</feature>
<dbReference type="InterPro" id="IPR029058">
    <property type="entry name" value="AB_hydrolase_fold"/>
</dbReference>
<dbReference type="Gene3D" id="3.40.50.1820">
    <property type="entry name" value="alpha/beta hydrolase"/>
    <property type="match status" value="1"/>
</dbReference>
<dbReference type="SUPFAM" id="SSF53474">
    <property type="entry name" value="alpha/beta-Hydrolases"/>
    <property type="match status" value="1"/>
</dbReference>
<dbReference type="InterPro" id="IPR012223">
    <property type="entry name" value="TEII"/>
</dbReference>
<evidence type="ECO:0000259" key="2">
    <source>
        <dbReference type="Pfam" id="PF00975"/>
    </source>
</evidence>
<accession>A0A097CSW0</accession>
<dbReference type="AlphaFoldDB" id="A0A097CSW0"/>
<sequence length="298" mass="31675">MGRTARAGTQRSTGYLDRTPDPADRVRLFCFHHAGAAASTFAGWAEALQPRVAVYPVQLPGRENRVREAPITDFGRLLDAVVDAVEPSLERPYALYGHSMGAALAAAVARRQVERGRPPVALFVGGYPDPRCGPPLAVSALSDDEVADLLVRIGGMSEVVRRYPAWVRTAVRLLRGDLAALHSQPPTGPDPVPVPVRAYVGDSDPLVGRADAVGWAAYTSSSFRLRVLPGGHLFHLRSGDRLRADIAACLGELTSLPGGRPDGGASVDVEDRLAGHAAAEQRLDRVVDALPGVPPADR</sequence>
<dbReference type="EMBL" id="KF826676">
    <property type="protein sequence ID" value="AIS85731.1"/>
    <property type="molecule type" value="Genomic_DNA"/>
</dbReference>
<dbReference type="PANTHER" id="PTHR11487:SF0">
    <property type="entry name" value="S-ACYL FATTY ACID SYNTHASE THIOESTERASE, MEDIUM CHAIN"/>
    <property type="match status" value="1"/>
</dbReference>
<dbReference type="GO" id="GO:0008610">
    <property type="term" value="P:lipid biosynthetic process"/>
    <property type="evidence" value="ECO:0007669"/>
    <property type="project" value="TreeGrafter"/>
</dbReference>
<dbReference type="GO" id="GO:0016787">
    <property type="term" value="F:hydrolase activity"/>
    <property type="evidence" value="ECO:0007669"/>
    <property type="project" value="UniProtKB-KW"/>
</dbReference>